<keyword evidence="2" id="KW-0597">Phosphoprotein</keyword>
<dbReference type="AlphaFoldDB" id="A0A366JEG0"/>
<evidence type="ECO:0000259" key="3">
    <source>
        <dbReference type="PROSITE" id="PS50894"/>
    </source>
</evidence>
<evidence type="ECO:0000313" key="5">
    <source>
        <dbReference type="Proteomes" id="UP000252792"/>
    </source>
</evidence>
<dbReference type="InterPro" id="IPR036641">
    <property type="entry name" value="HPT_dom_sf"/>
</dbReference>
<dbReference type="RefSeq" id="WP_113915340.1">
    <property type="nucleotide sequence ID" value="NZ_QNSE01000002.1"/>
</dbReference>
<keyword evidence="5" id="KW-1185">Reference proteome</keyword>
<dbReference type="InterPro" id="IPR008207">
    <property type="entry name" value="Sig_transdc_His_kin_Hpt_dom"/>
</dbReference>
<dbReference type="Gene3D" id="1.20.120.160">
    <property type="entry name" value="HPT domain"/>
    <property type="match status" value="1"/>
</dbReference>
<dbReference type="EMBL" id="QNSE01000002">
    <property type="protein sequence ID" value="RBP85227.1"/>
    <property type="molecule type" value="Genomic_DNA"/>
</dbReference>
<gene>
    <name evidence="4" type="ORF">DFP80_102224</name>
</gene>
<evidence type="ECO:0000256" key="2">
    <source>
        <dbReference type="PROSITE-ProRule" id="PRU00110"/>
    </source>
</evidence>
<evidence type="ECO:0000313" key="4">
    <source>
        <dbReference type="EMBL" id="RBP85227.1"/>
    </source>
</evidence>
<accession>A0A366JEG0</accession>
<dbReference type="OrthoDB" id="9131849at2"/>
<dbReference type="SUPFAM" id="SSF47226">
    <property type="entry name" value="Histidine-containing phosphotransfer domain, HPT domain"/>
    <property type="match status" value="1"/>
</dbReference>
<dbReference type="GO" id="GO:0000160">
    <property type="term" value="P:phosphorelay signal transduction system"/>
    <property type="evidence" value="ECO:0007669"/>
    <property type="project" value="UniProtKB-KW"/>
</dbReference>
<organism evidence="4 5">
    <name type="scientific">Marinomonas rhizomae</name>
    <dbReference type="NCBI Taxonomy" id="491948"/>
    <lineage>
        <taxon>Bacteria</taxon>
        <taxon>Pseudomonadati</taxon>
        <taxon>Pseudomonadota</taxon>
        <taxon>Gammaproteobacteria</taxon>
        <taxon>Oceanospirillales</taxon>
        <taxon>Oceanospirillaceae</taxon>
        <taxon>Marinomonas</taxon>
    </lineage>
</organism>
<dbReference type="GO" id="GO:0004672">
    <property type="term" value="F:protein kinase activity"/>
    <property type="evidence" value="ECO:0007669"/>
    <property type="project" value="UniProtKB-ARBA"/>
</dbReference>
<protein>
    <submittedName>
        <fullName evidence="4">Hpt domain-containing protein</fullName>
    </submittedName>
</protein>
<dbReference type="Pfam" id="PF01627">
    <property type="entry name" value="Hpt"/>
    <property type="match status" value="1"/>
</dbReference>
<evidence type="ECO:0000256" key="1">
    <source>
        <dbReference type="ARBA" id="ARBA00023012"/>
    </source>
</evidence>
<keyword evidence="1" id="KW-0902">Two-component regulatory system</keyword>
<feature type="modified residue" description="Phosphohistidine" evidence="2">
    <location>
        <position position="54"/>
    </location>
</feature>
<dbReference type="Proteomes" id="UP000252792">
    <property type="component" value="Unassembled WGS sequence"/>
</dbReference>
<comment type="caution">
    <text evidence="4">The sequence shown here is derived from an EMBL/GenBank/DDBJ whole genome shotgun (WGS) entry which is preliminary data.</text>
</comment>
<reference evidence="4 5" key="1">
    <citation type="submission" date="2018-06" db="EMBL/GenBank/DDBJ databases">
        <title>Genomic Encyclopedia of Type Strains, Phase III (KMG-III): the genomes of soil and plant-associated and newly described type strains.</title>
        <authorList>
            <person name="Whitman W."/>
        </authorList>
    </citation>
    <scope>NUCLEOTIDE SEQUENCE [LARGE SCALE GENOMIC DNA]</scope>
    <source>
        <strain evidence="4 5">CECT 7377</strain>
    </source>
</reference>
<name>A0A366JEG0_9GAMM</name>
<proteinExistence type="predicted"/>
<dbReference type="PROSITE" id="PS50894">
    <property type="entry name" value="HPT"/>
    <property type="match status" value="1"/>
</dbReference>
<feature type="domain" description="HPt" evidence="3">
    <location>
        <begin position="15"/>
        <end position="111"/>
    </location>
</feature>
<sequence length="111" mass="12770">MINYAQLDSLIQLLEKDTINQIRLEFVDDSHEKMTLLIRAWNIRDYQELRQISHSLKSASLNMAMQVFAEQCQLIEEASAQQSELGMQAIIDDLPAIHQTSLNELEAFFSS</sequence>